<gene>
    <name evidence="1" type="ORF">AN2V17_11530</name>
</gene>
<accession>A0ACB5UH89</accession>
<name>A0ACB5UH89_9FIRM</name>
<keyword evidence="2" id="KW-1185">Reference proteome</keyword>
<reference evidence="1" key="1">
    <citation type="submission" date="2023-09" db="EMBL/GenBank/DDBJ databases">
        <title>Vallitalea sediminicola and Vallitalea maricola sp. nov., anaerobic bacteria isolated from marine sediment.</title>
        <authorList>
            <person name="Hirano S."/>
            <person name="Maeda A."/>
            <person name="Terahara T."/>
            <person name="Mori K."/>
            <person name="Hamada M."/>
            <person name="Matsumoto R."/>
            <person name="Kobayashi T."/>
        </authorList>
    </citation>
    <scope>NUCLEOTIDE SEQUENCE</scope>
    <source>
        <strain evidence="1">AN17-2</strain>
    </source>
</reference>
<evidence type="ECO:0000313" key="1">
    <source>
        <dbReference type="EMBL" id="GMQ61923.1"/>
    </source>
</evidence>
<sequence>MLYVTNLTIISIQFYVLLLVKKLFFYTSYNFITIFLKLTYSFSYIIIILFFFGQGVTILMVQAYIIVEQALKEV</sequence>
<comment type="caution">
    <text evidence="1">The sequence shown here is derived from an EMBL/GenBank/DDBJ whole genome shotgun (WGS) entry which is preliminary data.</text>
</comment>
<organism evidence="1 2">
    <name type="scientific">Vallitalea maricola</name>
    <dbReference type="NCBI Taxonomy" id="3074433"/>
    <lineage>
        <taxon>Bacteria</taxon>
        <taxon>Bacillati</taxon>
        <taxon>Bacillota</taxon>
        <taxon>Clostridia</taxon>
        <taxon>Lachnospirales</taxon>
        <taxon>Vallitaleaceae</taxon>
        <taxon>Vallitalea</taxon>
    </lineage>
</organism>
<evidence type="ECO:0000313" key="2">
    <source>
        <dbReference type="Proteomes" id="UP001374599"/>
    </source>
</evidence>
<dbReference type="EMBL" id="BTPU01000017">
    <property type="protein sequence ID" value="GMQ61923.1"/>
    <property type="molecule type" value="Genomic_DNA"/>
</dbReference>
<dbReference type="Proteomes" id="UP001374599">
    <property type="component" value="Unassembled WGS sequence"/>
</dbReference>
<protein>
    <submittedName>
        <fullName evidence="1">Uncharacterized protein</fullName>
    </submittedName>
</protein>
<proteinExistence type="predicted"/>